<dbReference type="PROSITE" id="PS51462">
    <property type="entry name" value="NUDIX"/>
    <property type="match status" value="1"/>
</dbReference>
<feature type="domain" description="Nudix hydrolase" evidence="4">
    <location>
        <begin position="1"/>
        <end position="131"/>
    </location>
</feature>
<dbReference type="Pfam" id="PF00293">
    <property type="entry name" value="NUDIX"/>
    <property type="match status" value="1"/>
</dbReference>
<dbReference type="InterPro" id="IPR020084">
    <property type="entry name" value="NUDIX_hydrolase_CS"/>
</dbReference>
<dbReference type="PRINTS" id="PR00502">
    <property type="entry name" value="NUDIXFAMILY"/>
</dbReference>
<organism evidence="5 6">
    <name type="scientific">Labrys miyagiensis</name>
    <dbReference type="NCBI Taxonomy" id="346912"/>
    <lineage>
        <taxon>Bacteria</taxon>
        <taxon>Pseudomonadati</taxon>
        <taxon>Pseudomonadota</taxon>
        <taxon>Alphaproteobacteria</taxon>
        <taxon>Hyphomicrobiales</taxon>
        <taxon>Xanthobacteraceae</taxon>
        <taxon>Labrys</taxon>
    </lineage>
</organism>
<proteinExistence type="inferred from homology"/>
<evidence type="ECO:0000313" key="5">
    <source>
        <dbReference type="EMBL" id="GLS19366.1"/>
    </source>
</evidence>
<comment type="cofactor">
    <cofactor evidence="1">
        <name>Mg(2+)</name>
        <dbReference type="ChEBI" id="CHEBI:18420"/>
    </cofactor>
</comment>
<keyword evidence="6" id="KW-1185">Reference proteome</keyword>
<protein>
    <submittedName>
        <fullName evidence="5">DNA mismatch repair protein MutT</fullName>
    </submittedName>
</protein>
<accession>A0ABQ6CGM0</accession>
<evidence type="ECO:0000259" key="4">
    <source>
        <dbReference type="PROSITE" id="PS51462"/>
    </source>
</evidence>
<evidence type="ECO:0000256" key="1">
    <source>
        <dbReference type="ARBA" id="ARBA00001946"/>
    </source>
</evidence>
<keyword evidence="2 3" id="KW-0378">Hydrolase</keyword>
<dbReference type="CDD" id="cd04690">
    <property type="entry name" value="NUDIX_Hydrolase"/>
    <property type="match status" value="1"/>
</dbReference>
<dbReference type="Gene3D" id="3.90.79.10">
    <property type="entry name" value="Nucleoside Triphosphate Pyrophosphohydrolase"/>
    <property type="match status" value="1"/>
</dbReference>
<comment type="similarity">
    <text evidence="3">Belongs to the Nudix hydrolase family.</text>
</comment>
<dbReference type="RefSeq" id="WP_284312284.1">
    <property type="nucleotide sequence ID" value="NZ_BSPC01000022.1"/>
</dbReference>
<dbReference type="EMBL" id="BSPC01000022">
    <property type="protein sequence ID" value="GLS19366.1"/>
    <property type="molecule type" value="Genomic_DNA"/>
</dbReference>
<comment type="caution">
    <text evidence="5">The sequence shown here is derived from an EMBL/GenBank/DDBJ whole genome shotgun (WGS) entry which is preliminary data.</text>
</comment>
<dbReference type="PANTHER" id="PTHR43046">
    <property type="entry name" value="GDP-MANNOSE MANNOSYL HYDROLASE"/>
    <property type="match status" value="1"/>
</dbReference>
<reference evidence="6" key="1">
    <citation type="journal article" date="2019" name="Int. J. Syst. Evol. Microbiol.">
        <title>The Global Catalogue of Microorganisms (GCM) 10K type strain sequencing project: providing services to taxonomists for standard genome sequencing and annotation.</title>
        <authorList>
            <consortium name="The Broad Institute Genomics Platform"/>
            <consortium name="The Broad Institute Genome Sequencing Center for Infectious Disease"/>
            <person name="Wu L."/>
            <person name="Ma J."/>
        </authorList>
    </citation>
    <scope>NUCLEOTIDE SEQUENCE [LARGE SCALE GENOMIC DNA]</scope>
    <source>
        <strain evidence="6">NBRC 101365</strain>
    </source>
</reference>
<dbReference type="InterPro" id="IPR015797">
    <property type="entry name" value="NUDIX_hydrolase-like_dom_sf"/>
</dbReference>
<dbReference type="PANTHER" id="PTHR43046:SF2">
    <property type="entry name" value="8-OXO-DGTP DIPHOSPHATASE-RELATED"/>
    <property type="match status" value="1"/>
</dbReference>
<gene>
    <name evidence="5" type="ORF">GCM10007874_23830</name>
</gene>
<sequence length="137" mass="14780">MKTILIAAALVLRGSDETLLVRKRGSTAFMQPGGKIEDGESPAAALVRELKEEIGLTVEADELAFFGRFEAMAANEAGQRVRAEVFLAQAGATDTRPTAEIEEVRWISISAPGTIAMAPLTEHQILPAYRRLRAEAS</sequence>
<dbReference type="InterPro" id="IPR000086">
    <property type="entry name" value="NUDIX_hydrolase_dom"/>
</dbReference>
<evidence type="ECO:0000256" key="3">
    <source>
        <dbReference type="RuleBase" id="RU003476"/>
    </source>
</evidence>
<dbReference type="PROSITE" id="PS00893">
    <property type="entry name" value="NUDIX_BOX"/>
    <property type="match status" value="1"/>
</dbReference>
<evidence type="ECO:0000313" key="6">
    <source>
        <dbReference type="Proteomes" id="UP001156882"/>
    </source>
</evidence>
<evidence type="ECO:0000256" key="2">
    <source>
        <dbReference type="ARBA" id="ARBA00022801"/>
    </source>
</evidence>
<dbReference type="Proteomes" id="UP001156882">
    <property type="component" value="Unassembled WGS sequence"/>
</dbReference>
<dbReference type="SUPFAM" id="SSF55811">
    <property type="entry name" value="Nudix"/>
    <property type="match status" value="1"/>
</dbReference>
<dbReference type="InterPro" id="IPR020476">
    <property type="entry name" value="Nudix_hydrolase"/>
</dbReference>
<name>A0ABQ6CGM0_9HYPH</name>